<comment type="caution">
    <text evidence="2">The sequence shown here is derived from an EMBL/GenBank/DDBJ whole genome shotgun (WGS) entry which is preliminary data.</text>
</comment>
<keyword evidence="1" id="KW-0472">Membrane</keyword>
<evidence type="ECO:0000256" key="1">
    <source>
        <dbReference type="SAM" id="Phobius"/>
    </source>
</evidence>
<dbReference type="AlphaFoldDB" id="A0A0G0GXW0"/>
<dbReference type="Proteomes" id="UP000033876">
    <property type="component" value="Unassembled WGS sequence"/>
</dbReference>
<dbReference type="EMBL" id="LBTF01000033">
    <property type="protein sequence ID" value="KKQ34882.1"/>
    <property type="molecule type" value="Genomic_DNA"/>
</dbReference>
<evidence type="ECO:0000313" key="3">
    <source>
        <dbReference type="Proteomes" id="UP000033876"/>
    </source>
</evidence>
<keyword evidence="1" id="KW-0812">Transmembrane</keyword>
<protein>
    <submittedName>
        <fullName evidence="2">Uncharacterized protein</fullName>
    </submittedName>
</protein>
<evidence type="ECO:0000313" key="2">
    <source>
        <dbReference type="EMBL" id="KKQ34882.1"/>
    </source>
</evidence>
<keyword evidence="1" id="KW-1133">Transmembrane helix</keyword>
<reference evidence="2 3" key="1">
    <citation type="journal article" date="2015" name="Nature">
        <title>rRNA introns, odd ribosomes, and small enigmatic genomes across a large radiation of phyla.</title>
        <authorList>
            <person name="Brown C.T."/>
            <person name="Hug L.A."/>
            <person name="Thomas B.C."/>
            <person name="Sharon I."/>
            <person name="Castelle C.J."/>
            <person name="Singh A."/>
            <person name="Wilkins M.J."/>
            <person name="Williams K.H."/>
            <person name="Banfield J.F."/>
        </authorList>
    </citation>
    <scope>NUCLEOTIDE SEQUENCE [LARGE SCALE GENOMIC DNA]</scope>
</reference>
<feature type="transmembrane region" description="Helical" evidence="1">
    <location>
        <begin position="295"/>
        <end position="315"/>
    </location>
</feature>
<organism evidence="2 3">
    <name type="scientific">Candidatus Nomurabacteria bacterium GW2011_GWB1_37_5</name>
    <dbReference type="NCBI Taxonomy" id="1618742"/>
    <lineage>
        <taxon>Bacteria</taxon>
        <taxon>Candidatus Nomuraibacteriota</taxon>
    </lineage>
</organism>
<gene>
    <name evidence="2" type="ORF">US50_C0033G0002</name>
</gene>
<sequence length="321" mass="33288">MKNNFLKILIVSLIFFGTLGVSKAEASFSCYVDTSPRTASDVVVLELTSESNSHAALPGLSGYTTAVYCGGVTGISNSCSGNSEIFAKLSGTTNAHIQERSGTETVYPNDVCISNSSSNAEIEVGYQDDDCSGFDTTIVSLTKSPSNAHAGKSDSYTRKICASMSIPQRSGGGGGGGGYLPPTVTTVTSVTNMIANPVSNIKGAISNVTESAVSAVKTAAKKLTANKFSNKESFSRGNESASASEDLASTIDLGELAFANNSSENNIDQNENVGVFAKIDPRTLSATALFGDNPLFNNIFTIGGVILSALVLVYAGRRIFG</sequence>
<name>A0A0G0GXW0_9BACT</name>
<proteinExistence type="predicted"/>
<accession>A0A0G0GXW0</accession>